<dbReference type="PRINTS" id="PR00368">
    <property type="entry name" value="FADPNR"/>
</dbReference>
<dbReference type="SUPFAM" id="SSF51905">
    <property type="entry name" value="FAD/NAD(P)-binding domain"/>
    <property type="match status" value="2"/>
</dbReference>
<gene>
    <name evidence="6" type="ORF">BGW38_010918</name>
</gene>
<evidence type="ECO:0000313" key="7">
    <source>
        <dbReference type="Proteomes" id="UP000780801"/>
    </source>
</evidence>
<dbReference type="PRINTS" id="PR00411">
    <property type="entry name" value="PNDRDTASEI"/>
</dbReference>
<dbReference type="AlphaFoldDB" id="A0A9P6FXU0"/>
<feature type="domain" description="FAD/NAD(P)-binding" evidence="5">
    <location>
        <begin position="9"/>
        <end position="316"/>
    </location>
</feature>
<keyword evidence="7" id="KW-1185">Reference proteome</keyword>
<evidence type="ECO:0000259" key="5">
    <source>
        <dbReference type="Pfam" id="PF07992"/>
    </source>
</evidence>
<keyword evidence="2" id="KW-0285">Flavoprotein</keyword>
<evidence type="ECO:0000256" key="4">
    <source>
        <dbReference type="ARBA" id="ARBA00023002"/>
    </source>
</evidence>
<keyword evidence="4" id="KW-0560">Oxidoreductase</keyword>
<dbReference type="EMBL" id="JAABOA010000970">
    <property type="protein sequence ID" value="KAF9582665.1"/>
    <property type="molecule type" value="Genomic_DNA"/>
</dbReference>
<dbReference type="Proteomes" id="UP000780801">
    <property type="component" value="Unassembled WGS sequence"/>
</dbReference>
<protein>
    <recommendedName>
        <fullName evidence="5">FAD/NAD(P)-binding domain-containing protein</fullName>
    </recommendedName>
</protein>
<name>A0A9P6FXU0_9FUNG</name>
<dbReference type="PANTHER" id="PTHR43735:SF3">
    <property type="entry name" value="FERROPTOSIS SUPPRESSOR PROTEIN 1"/>
    <property type="match status" value="1"/>
</dbReference>
<evidence type="ECO:0000256" key="3">
    <source>
        <dbReference type="ARBA" id="ARBA00022827"/>
    </source>
</evidence>
<dbReference type="OrthoDB" id="202203at2759"/>
<proteinExistence type="inferred from homology"/>
<comment type="similarity">
    <text evidence="1">Belongs to the FAD-dependent oxidoreductase family.</text>
</comment>
<dbReference type="Pfam" id="PF07992">
    <property type="entry name" value="Pyr_redox_2"/>
    <property type="match status" value="1"/>
</dbReference>
<sequence length="402" mass="43121">MSESDAPIKIVVVGGSYAGITVIKQLLSSSKASQRPIQIILVDKRDARHHSLGAFRAVVDGEFGDRIWISYKKLFSPDSLHKVIQGQLKQVHLHHIVLASGEEVGFDYLVLCTGSSNPSPAKFNDINSSRQAIEITNQVRKDLEKHQNIVVIGGGACGVELAGEIKSAYGDQKTVSLIHASSKLVDYPGYGAKFKAHAHKHLESLGAHVYLNERVAIEGLTFEDSIQVAPRTVRLSTGKVIESDMQFLCAGNKVDTSYILTLKPETPVGGYNAETLIDPNTQTIKVKKTGQVDCPGLEHIFAVGDCSNIAKVATAAACSYTCPTVAKNIIAVANFGKGTTHGRKPALSNVQLPPAIMCLATGPTTGVVELPLLGTIGSNFISRAFKSKDFMIGRTMTEMNIA</sequence>
<dbReference type="GO" id="GO:0004174">
    <property type="term" value="F:electron-transferring-flavoprotein dehydrogenase activity"/>
    <property type="evidence" value="ECO:0007669"/>
    <property type="project" value="TreeGrafter"/>
</dbReference>
<evidence type="ECO:0000256" key="1">
    <source>
        <dbReference type="ARBA" id="ARBA00006442"/>
    </source>
</evidence>
<dbReference type="GO" id="GO:0005737">
    <property type="term" value="C:cytoplasm"/>
    <property type="evidence" value="ECO:0007669"/>
    <property type="project" value="TreeGrafter"/>
</dbReference>
<dbReference type="PANTHER" id="PTHR43735">
    <property type="entry name" value="APOPTOSIS-INDUCING FACTOR 1"/>
    <property type="match status" value="1"/>
</dbReference>
<dbReference type="Gene3D" id="3.50.50.100">
    <property type="match status" value="1"/>
</dbReference>
<organism evidence="6 7">
    <name type="scientific">Lunasporangiospora selenospora</name>
    <dbReference type="NCBI Taxonomy" id="979761"/>
    <lineage>
        <taxon>Eukaryota</taxon>
        <taxon>Fungi</taxon>
        <taxon>Fungi incertae sedis</taxon>
        <taxon>Mucoromycota</taxon>
        <taxon>Mortierellomycotina</taxon>
        <taxon>Mortierellomycetes</taxon>
        <taxon>Mortierellales</taxon>
        <taxon>Mortierellaceae</taxon>
        <taxon>Lunasporangiospora</taxon>
    </lineage>
</organism>
<accession>A0A9P6FXU0</accession>
<keyword evidence="3" id="KW-0274">FAD</keyword>
<dbReference type="InterPro" id="IPR036188">
    <property type="entry name" value="FAD/NAD-bd_sf"/>
</dbReference>
<comment type="caution">
    <text evidence="6">The sequence shown here is derived from an EMBL/GenBank/DDBJ whole genome shotgun (WGS) entry which is preliminary data.</text>
</comment>
<evidence type="ECO:0000313" key="6">
    <source>
        <dbReference type="EMBL" id="KAF9582665.1"/>
    </source>
</evidence>
<evidence type="ECO:0000256" key="2">
    <source>
        <dbReference type="ARBA" id="ARBA00022630"/>
    </source>
</evidence>
<reference evidence="6" key="1">
    <citation type="journal article" date="2020" name="Fungal Divers.">
        <title>Resolving the Mortierellaceae phylogeny through synthesis of multi-gene phylogenetics and phylogenomics.</title>
        <authorList>
            <person name="Vandepol N."/>
            <person name="Liber J."/>
            <person name="Desiro A."/>
            <person name="Na H."/>
            <person name="Kennedy M."/>
            <person name="Barry K."/>
            <person name="Grigoriev I.V."/>
            <person name="Miller A.N."/>
            <person name="O'Donnell K."/>
            <person name="Stajich J.E."/>
            <person name="Bonito G."/>
        </authorList>
    </citation>
    <scope>NUCLEOTIDE SEQUENCE</scope>
    <source>
        <strain evidence="6">KOD1015</strain>
    </source>
</reference>
<dbReference type="InterPro" id="IPR023753">
    <property type="entry name" value="FAD/NAD-binding_dom"/>
</dbReference>
<dbReference type="GO" id="GO:0050660">
    <property type="term" value="F:flavin adenine dinucleotide binding"/>
    <property type="evidence" value="ECO:0007669"/>
    <property type="project" value="TreeGrafter"/>
</dbReference>